<dbReference type="InterPro" id="IPR050763">
    <property type="entry name" value="ABC_transporter_ATP-binding"/>
</dbReference>
<dbReference type="PROSITE" id="PS50893">
    <property type="entry name" value="ABC_TRANSPORTER_2"/>
    <property type="match status" value="1"/>
</dbReference>
<evidence type="ECO:0000256" key="1">
    <source>
        <dbReference type="ARBA" id="ARBA00005417"/>
    </source>
</evidence>
<dbReference type="Pfam" id="PF00005">
    <property type="entry name" value="ABC_tran"/>
    <property type="match status" value="1"/>
</dbReference>
<dbReference type="EMBL" id="VGIR01000086">
    <property type="protein sequence ID" value="MBM3332432.1"/>
    <property type="molecule type" value="Genomic_DNA"/>
</dbReference>
<dbReference type="Pfam" id="PF13732">
    <property type="entry name" value="DrrA1-3_C"/>
    <property type="match status" value="1"/>
</dbReference>
<comment type="caution">
    <text evidence="6">The sequence shown here is derived from an EMBL/GenBank/DDBJ whole genome shotgun (WGS) entry which is preliminary data.</text>
</comment>
<evidence type="ECO:0000256" key="2">
    <source>
        <dbReference type="ARBA" id="ARBA00022448"/>
    </source>
</evidence>
<dbReference type="InterPro" id="IPR003439">
    <property type="entry name" value="ABC_transporter-like_ATP-bd"/>
</dbReference>
<proteinExistence type="inferred from homology"/>
<dbReference type="SMART" id="SM00382">
    <property type="entry name" value="AAA"/>
    <property type="match status" value="1"/>
</dbReference>
<sequence>MSAGWTGTARRKGPAPLTRCLNQHMIAASMNRDVTDSPALEVQAVVKNFRRGRGLKKKITCAVDGATLTLPRGELFGLLGPNGAGKTTLVRCIATLLIPDAGTVKVLGHDAFKDSLYCRQRIGLLTSGERTLYWKLSARDNLNFFAALYGLTGKARDKRVDFLIELLGLKEVERDRLERYSSGMKQKVSLARAILHNPDLILLDEPSLGLDPQFARFIRQFIKDELNKKQGKTILLTTHYMDEADELCQRIAFINKGKIVNVKTPEQYKRDIPHTEVLEIRLQGQPDTAPIQTLPGVERVASEFKDGITTLKVVAKRAEAVLSEAIEHLRQGGRILGIDIKQPTLEDVFLYETGTSLGADTAENKPEAQ</sequence>
<keyword evidence="4 6" id="KW-0067">ATP-binding</keyword>
<keyword evidence="2" id="KW-0813">Transport</keyword>
<dbReference type="InterPro" id="IPR025302">
    <property type="entry name" value="DrrA1/2-like_C"/>
</dbReference>
<dbReference type="InterPro" id="IPR027417">
    <property type="entry name" value="P-loop_NTPase"/>
</dbReference>
<dbReference type="AlphaFoldDB" id="A0A937XFY7"/>
<dbReference type="Proteomes" id="UP000779900">
    <property type="component" value="Unassembled WGS sequence"/>
</dbReference>
<dbReference type="InterPro" id="IPR003593">
    <property type="entry name" value="AAA+_ATPase"/>
</dbReference>
<reference evidence="6" key="1">
    <citation type="submission" date="2019-03" db="EMBL/GenBank/DDBJ databases">
        <title>Lake Tanganyika Metagenome-Assembled Genomes (MAGs).</title>
        <authorList>
            <person name="Tran P."/>
        </authorList>
    </citation>
    <scope>NUCLEOTIDE SEQUENCE</scope>
    <source>
        <strain evidence="6">K_DeepCast_150m_m2_040</strain>
    </source>
</reference>
<name>A0A937XFY7_UNCW3</name>
<evidence type="ECO:0000256" key="3">
    <source>
        <dbReference type="ARBA" id="ARBA00022741"/>
    </source>
</evidence>
<protein>
    <submittedName>
        <fullName evidence="6">ABC transporter ATP-binding protein</fullName>
    </submittedName>
</protein>
<evidence type="ECO:0000313" key="6">
    <source>
        <dbReference type="EMBL" id="MBM3332432.1"/>
    </source>
</evidence>
<evidence type="ECO:0000259" key="5">
    <source>
        <dbReference type="PROSITE" id="PS50893"/>
    </source>
</evidence>
<keyword evidence="3" id="KW-0547">Nucleotide-binding</keyword>
<dbReference type="PANTHER" id="PTHR42711:SF5">
    <property type="entry name" value="ABC TRANSPORTER ATP-BINDING PROTEIN NATA"/>
    <property type="match status" value="1"/>
</dbReference>
<organism evidence="6 7">
    <name type="scientific">candidate division WOR-3 bacterium</name>
    <dbReference type="NCBI Taxonomy" id="2052148"/>
    <lineage>
        <taxon>Bacteria</taxon>
        <taxon>Bacteria division WOR-3</taxon>
    </lineage>
</organism>
<evidence type="ECO:0000256" key="4">
    <source>
        <dbReference type="ARBA" id="ARBA00022840"/>
    </source>
</evidence>
<dbReference type="PROSITE" id="PS00211">
    <property type="entry name" value="ABC_TRANSPORTER_1"/>
    <property type="match status" value="1"/>
</dbReference>
<comment type="similarity">
    <text evidence="1">Belongs to the ABC transporter superfamily.</text>
</comment>
<gene>
    <name evidence="6" type="ORF">FJY68_11395</name>
</gene>
<dbReference type="InterPro" id="IPR017871">
    <property type="entry name" value="ABC_transporter-like_CS"/>
</dbReference>
<evidence type="ECO:0000313" key="7">
    <source>
        <dbReference type="Proteomes" id="UP000779900"/>
    </source>
</evidence>
<feature type="domain" description="ABC transporter" evidence="5">
    <location>
        <begin position="40"/>
        <end position="281"/>
    </location>
</feature>
<dbReference type="Gene3D" id="3.40.50.300">
    <property type="entry name" value="P-loop containing nucleotide triphosphate hydrolases"/>
    <property type="match status" value="1"/>
</dbReference>
<accession>A0A937XFY7</accession>
<dbReference type="GO" id="GO:0005524">
    <property type="term" value="F:ATP binding"/>
    <property type="evidence" value="ECO:0007669"/>
    <property type="project" value="UniProtKB-KW"/>
</dbReference>
<dbReference type="GO" id="GO:0016887">
    <property type="term" value="F:ATP hydrolysis activity"/>
    <property type="evidence" value="ECO:0007669"/>
    <property type="project" value="InterPro"/>
</dbReference>
<dbReference type="SUPFAM" id="SSF52540">
    <property type="entry name" value="P-loop containing nucleoside triphosphate hydrolases"/>
    <property type="match status" value="1"/>
</dbReference>
<dbReference type="PANTHER" id="PTHR42711">
    <property type="entry name" value="ABC TRANSPORTER ATP-BINDING PROTEIN"/>
    <property type="match status" value="1"/>
</dbReference>